<sequence>MAFENSHLRSAGAWRTARYRQRLDTDHTAESFDSGISSLNPHLNGYRTKVRRNIQVDDILWFFVFILTVWYFELPVPLFTDKRVDWFFLSCSLLCQLGFFFIGLYLCSKIDKNPANEWPKIYPKLFLLAITMFLSSCVL</sequence>
<dbReference type="Pfam" id="PF20479">
    <property type="entry name" value="TMEM128"/>
    <property type="match status" value="1"/>
</dbReference>
<reference evidence="3" key="1">
    <citation type="submission" date="2022-11" db="UniProtKB">
        <authorList>
            <consortium name="WormBaseParasite"/>
        </authorList>
    </citation>
    <scope>IDENTIFICATION</scope>
</reference>
<proteinExistence type="predicted"/>
<keyword evidence="2" id="KW-1185">Reference proteome</keyword>
<keyword evidence="1" id="KW-0812">Transmembrane</keyword>
<keyword evidence="1" id="KW-1133">Transmembrane helix</keyword>
<accession>A0A915PLH5</accession>
<organism evidence="2 3">
    <name type="scientific">Setaria digitata</name>
    <dbReference type="NCBI Taxonomy" id="48799"/>
    <lineage>
        <taxon>Eukaryota</taxon>
        <taxon>Metazoa</taxon>
        <taxon>Ecdysozoa</taxon>
        <taxon>Nematoda</taxon>
        <taxon>Chromadorea</taxon>
        <taxon>Rhabditida</taxon>
        <taxon>Spirurina</taxon>
        <taxon>Spiruromorpha</taxon>
        <taxon>Filarioidea</taxon>
        <taxon>Setariidae</taxon>
        <taxon>Setaria</taxon>
    </lineage>
</organism>
<dbReference type="WBParaSite" id="sdigi.contig241.g6567.t1">
    <property type="protein sequence ID" value="sdigi.contig241.g6567.t1"/>
    <property type="gene ID" value="sdigi.contig241.g6567"/>
</dbReference>
<name>A0A915PLH5_9BILA</name>
<dbReference type="Proteomes" id="UP000887581">
    <property type="component" value="Unplaced"/>
</dbReference>
<protein>
    <submittedName>
        <fullName evidence="3">Uncharacterized protein</fullName>
    </submittedName>
</protein>
<dbReference type="InterPro" id="IPR033579">
    <property type="entry name" value="TMEM128"/>
</dbReference>
<feature type="transmembrane region" description="Helical" evidence="1">
    <location>
        <begin position="59"/>
        <end position="80"/>
    </location>
</feature>
<evidence type="ECO:0000256" key="1">
    <source>
        <dbReference type="SAM" id="Phobius"/>
    </source>
</evidence>
<evidence type="ECO:0000313" key="3">
    <source>
        <dbReference type="WBParaSite" id="sdigi.contig241.g6567.t1"/>
    </source>
</evidence>
<keyword evidence="1" id="KW-0472">Membrane</keyword>
<feature type="transmembrane region" description="Helical" evidence="1">
    <location>
        <begin position="86"/>
        <end position="107"/>
    </location>
</feature>
<evidence type="ECO:0000313" key="2">
    <source>
        <dbReference type="Proteomes" id="UP000887581"/>
    </source>
</evidence>
<dbReference type="AlphaFoldDB" id="A0A915PLH5"/>